<dbReference type="PRINTS" id="PR00040">
    <property type="entry name" value="HTHMERR"/>
</dbReference>
<feature type="domain" description="HTH merR-type" evidence="7">
    <location>
        <begin position="1"/>
        <end position="69"/>
    </location>
</feature>
<dbReference type="GO" id="GO:0003677">
    <property type="term" value="F:DNA binding"/>
    <property type="evidence" value="ECO:0007669"/>
    <property type="project" value="UniProtKB-KW"/>
</dbReference>
<dbReference type="PANTHER" id="PTHR30204">
    <property type="entry name" value="REDOX-CYCLING DRUG-SENSING TRANSCRIPTIONAL ACTIVATOR SOXR"/>
    <property type="match status" value="1"/>
</dbReference>
<evidence type="ECO:0000256" key="5">
    <source>
        <dbReference type="ARBA" id="ARBA00023163"/>
    </source>
</evidence>
<keyword evidence="5" id="KW-0804">Transcription</keyword>
<dbReference type="InterPro" id="IPR009061">
    <property type="entry name" value="DNA-bd_dom_put_sf"/>
</dbReference>
<evidence type="ECO:0000313" key="9">
    <source>
        <dbReference type="Proteomes" id="UP000234882"/>
    </source>
</evidence>
<keyword evidence="2" id="KW-0963">Cytoplasm</keyword>
<dbReference type="GO" id="GO:0045893">
    <property type="term" value="P:positive regulation of DNA-templated transcription"/>
    <property type="evidence" value="ECO:0007669"/>
    <property type="project" value="InterPro"/>
</dbReference>
<dbReference type="CDD" id="cd01108">
    <property type="entry name" value="HTH_CueR"/>
    <property type="match status" value="1"/>
</dbReference>
<dbReference type="EMBL" id="CP025583">
    <property type="protein sequence ID" value="AUM75001.1"/>
    <property type="molecule type" value="Genomic_DNA"/>
</dbReference>
<evidence type="ECO:0000256" key="6">
    <source>
        <dbReference type="SAM" id="Coils"/>
    </source>
</evidence>
<gene>
    <name evidence="8" type="primary">cueR</name>
    <name evidence="8" type="ORF">CYR75_12565</name>
</gene>
<dbReference type="InterPro" id="IPR000551">
    <property type="entry name" value="MerR-type_HTH_dom"/>
</dbReference>
<dbReference type="AlphaFoldDB" id="A0A2K9MH78"/>
<dbReference type="NCBIfam" id="TIGR02044">
    <property type="entry name" value="CueR"/>
    <property type="match status" value="1"/>
</dbReference>
<dbReference type="RefSeq" id="WP_101500346.1">
    <property type="nucleotide sequence ID" value="NZ_CP025583.1"/>
</dbReference>
<keyword evidence="6" id="KW-0175">Coiled coil</keyword>
<evidence type="ECO:0000259" key="7">
    <source>
        <dbReference type="PROSITE" id="PS50937"/>
    </source>
</evidence>
<dbReference type="GO" id="GO:0003700">
    <property type="term" value="F:DNA-binding transcription factor activity"/>
    <property type="evidence" value="ECO:0007669"/>
    <property type="project" value="InterPro"/>
</dbReference>
<dbReference type="GO" id="GO:0005507">
    <property type="term" value="F:copper ion binding"/>
    <property type="evidence" value="ECO:0007669"/>
    <property type="project" value="InterPro"/>
</dbReference>
<evidence type="ECO:0000256" key="4">
    <source>
        <dbReference type="ARBA" id="ARBA00023125"/>
    </source>
</evidence>
<sequence length="146" mass="16027">MNIGKAAEASGISAKMIRHYESTGLIPPAARSASGYRDYGAADIHRLRFIRRARDLGFSGTEIADLLGLWGDQSRHSAEVKAIARAHIETLQARIRSLQEMTDTLEDLAAACHGDHRPDCPILNRLESDAPDEDLTLRPRRGAVRG</sequence>
<keyword evidence="4" id="KW-0238">DNA-binding</keyword>
<dbReference type="SUPFAM" id="SSF46955">
    <property type="entry name" value="Putative DNA-binding domain"/>
    <property type="match status" value="1"/>
</dbReference>
<evidence type="ECO:0000256" key="1">
    <source>
        <dbReference type="ARBA" id="ARBA00004496"/>
    </source>
</evidence>
<comment type="subcellular location">
    <subcellularLocation>
        <location evidence="1">Cytoplasm</location>
    </subcellularLocation>
</comment>
<evidence type="ECO:0000256" key="3">
    <source>
        <dbReference type="ARBA" id="ARBA00023015"/>
    </source>
</evidence>
<proteinExistence type="predicted"/>
<accession>A0A2K9MH78</accession>
<keyword evidence="3" id="KW-0805">Transcription regulation</keyword>
<dbReference type="Proteomes" id="UP000234882">
    <property type="component" value="Chromosome"/>
</dbReference>
<dbReference type="KEGG" id="paru:CYR75_12565"/>
<dbReference type="Pfam" id="PF09278">
    <property type="entry name" value="MerR-DNA-bind"/>
    <property type="match status" value="1"/>
</dbReference>
<dbReference type="Pfam" id="PF00376">
    <property type="entry name" value="MerR"/>
    <property type="match status" value="1"/>
</dbReference>
<keyword evidence="9" id="KW-1185">Reference proteome</keyword>
<dbReference type="PROSITE" id="PS00552">
    <property type="entry name" value="HTH_MERR_1"/>
    <property type="match status" value="1"/>
</dbReference>
<reference evidence="9" key="1">
    <citation type="submission" date="2017-12" db="EMBL/GenBank/DDBJ databases">
        <title>Genomic analysis of Paracoccus sp. CBA4604.</title>
        <authorList>
            <person name="Roh S.W."/>
            <person name="Kim J.Y."/>
            <person name="Kim J.S."/>
        </authorList>
    </citation>
    <scope>NUCLEOTIDE SEQUENCE [LARGE SCALE GENOMIC DNA]</scope>
    <source>
        <strain evidence="9">CBA4604</strain>
    </source>
</reference>
<dbReference type="SMART" id="SM00422">
    <property type="entry name" value="HTH_MERR"/>
    <property type="match status" value="1"/>
</dbReference>
<evidence type="ECO:0000256" key="2">
    <source>
        <dbReference type="ARBA" id="ARBA00022490"/>
    </source>
</evidence>
<evidence type="ECO:0000313" key="8">
    <source>
        <dbReference type="EMBL" id="AUM75001.1"/>
    </source>
</evidence>
<feature type="coiled-coil region" evidence="6">
    <location>
        <begin position="81"/>
        <end position="108"/>
    </location>
</feature>
<protein>
    <submittedName>
        <fullName evidence="8">Cu(I)-responsive transcriptional regulator</fullName>
    </submittedName>
</protein>
<dbReference type="PANTHER" id="PTHR30204:SF94">
    <property type="entry name" value="HEAVY METAL-DEPENDENT TRANSCRIPTIONAL REGULATOR HI_0293-RELATED"/>
    <property type="match status" value="1"/>
</dbReference>
<name>A0A2K9MH78_9RHOB</name>
<dbReference type="Gene3D" id="1.10.1660.10">
    <property type="match status" value="1"/>
</dbReference>
<dbReference type="InterPro" id="IPR047057">
    <property type="entry name" value="MerR_fam"/>
</dbReference>
<dbReference type="InterPro" id="IPR011789">
    <property type="entry name" value="CueR"/>
</dbReference>
<dbReference type="GO" id="GO:0005737">
    <property type="term" value="C:cytoplasm"/>
    <property type="evidence" value="ECO:0007669"/>
    <property type="project" value="UniProtKB-SubCell"/>
</dbReference>
<dbReference type="OrthoDB" id="9802944at2"/>
<organism evidence="8 9">
    <name type="scientific">Paracoccus jeotgali</name>
    <dbReference type="NCBI Taxonomy" id="2065379"/>
    <lineage>
        <taxon>Bacteria</taxon>
        <taxon>Pseudomonadati</taxon>
        <taxon>Pseudomonadota</taxon>
        <taxon>Alphaproteobacteria</taxon>
        <taxon>Rhodobacterales</taxon>
        <taxon>Paracoccaceae</taxon>
        <taxon>Paracoccus</taxon>
    </lineage>
</organism>
<dbReference type="PROSITE" id="PS50937">
    <property type="entry name" value="HTH_MERR_2"/>
    <property type="match status" value="1"/>
</dbReference>
<dbReference type="InterPro" id="IPR015358">
    <property type="entry name" value="Tscrpt_reg_MerR_DNA-bd"/>
</dbReference>